<keyword evidence="1" id="KW-0732">Signal</keyword>
<evidence type="ECO:0000259" key="2">
    <source>
        <dbReference type="Pfam" id="PF12697"/>
    </source>
</evidence>
<dbReference type="InterPro" id="IPR000073">
    <property type="entry name" value="AB_hydrolase_1"/>
</dbReference>
<dbReference type="GeneID" id="71984311"/>
<dbReference type="PRINTS" id="PR00111">
    <property type="entry name" value="ABHYDROLASE"/>
</dbReference>
<dbReference type="AlphaFoldDB" id="A0A9Q8P8E0"/>
<feature type="domain" description="AB hydrolase-1" evidence="2">
    <location>
        <begin position="46"/>
        <end position="286"/>
    </location>
</feature>
<accession>A0A9Q8P8E0</accession>
<keyword evidence="4" id="KW-1185">Reference proteome</keyword>
<dbReference type="InterPro" id="IPR000639">
    <property type="entry name" value="Epox_hydrolase-like"/>
</dbReference>
<dbReference type="GO" id="GO:0016020">
    <property type="term" value="C:membrane"/>
    <property type="evidence" value="ECO:0007669"/>
    <property type="project" value="TreeGrafter"/>
</dbReference>
<sequence>MSFLHTLIVLLFVPLIMGQGQHSWEGFVENEGVCTHYRATGSGPLLFLLHGFPDNSDTFYNHVPELAKQYTVVTPSRRGFPPSGVPDKDEDYQLAKVVSDIVTLIKTPGGRKVLLGGHDFGGAMAQLLAYSMPHMVKGLILMNPPVIPRLQYLVSFDPEQQKASKYTIHLMQYKIGDDKEVAEKAAPIRDPARRKEIEDYLTASPINGMMAYYKENYPAPPYGQTSPLQNLTIPVPTLLIWGVEDTYFIPKFVDGIPGIFPNSTRLVTLPHAGHWAFQDEPKKVNREIMSWLEEQKYEGNYGVGVVLC</sequence>
<dbReference type="GO" id="GO:0046464">
    <property type="term" value="P:acylglycerol catabolic process"/>
    <property type="evidence" value="ECO:0007669"/>
    <property type="project" value="TreeGrafter"/>
</dbReference>
<proteinExistence type="predicted"/>
<dbReference type="OrthoDB" id="408373at2759"/>
<gene>
    <name evidence="3" type="ORF">CLAFUR5_04433</name>
</gene>
<evidence type="ECO:0000313" key="4">
    <source>
        <dbReference type="Proteomes" id="UP000756132"/>
    </source>
</evidence>
<evidence type="ECO:0000256" key="1">
    <source>
        <dbReference type="SAM" id="SignalP"/>
    </source>
</evidence>
<dbReference type="PANTHER" id="PTHR43798:SF33">
    <property type="entry name" value="HYDROLASE, PUTATIVE (AFU_ORTHOLOGUE AFUA_2G14860)-RELATED"/>
    <property type="match status" value="1"/>
</dbReference>
<reference evidence="3" key="1">
    <citation type="submission" date="2021-12" db="EMBL/GenBank/DDBJ databases">
        <authorList>
            <person name="Zaccaron A."/>
            <person name="Stergiopoulos I."/>
        </authorList>
    </citation>
    <scope>NUCLEOTIDE SEQUENCE</scope>
    <source>
        <strain evidence="3">Race5_Kim</strain>
    </source>
</reference>
<feature type="signal peptide" evidence="1">
    <location>
        <begin position="1"/>
        <end position="18"/>
    </location>
</feature>
<dbReference type="KEGG" id="ffu:CLAFUR5_04433"/>
<feature type="chain" id="PRO_5040405985" evidence="1">
    <location>
        <begin position="19"/>
        <end position="308"/>
    </location>
</feature>
<dbReference type="PRINTS" id="PR00412">
    <property type="entry name" value="EPOXHYDRLASE"/>
</dbReference>
<dbReference type="PANTHER" id="PTHR43798">
    <property type="entry name" value="MONOACYLGLYCEROL LIPASE"/>
    <property type="match status" value="1"/>
</dbReference>
<dbReference type="InterPro" id="IPR050266">
    <property type="entry name" value="AB_hydrolase_sf"/>
</dbReference>
<name>A0A9Q8P8E0_PASFU</name>
<reference evidence="3" key="2">
    <citation type="journal article" date="2022" name="Microb. Genom.">
        <title>A chromosome-scale genome assembly of the tomato pathogen Cladosporium fulvum reveals a compartmentalized genome architecture and the presence of a dispensable chromosome.</title>
        <authorList>
            <person name="Zaccaron A.Z."/>
            <person name="Chen L.H."/>
            <person name="Samaras A."/>
            <person name="Stergiopoulos I."/>
        </authorList>
    </citation>
    <scope>NUCLEOTIDE SEQUENCE</scope>
    <source>
        <strain evidence="3">Race5_Kim</strain>
    </source>
</reference>
<evidence type="ECO:0000313" key="3">
    <source>
        <dbReference type="EMBL" id="UJO17099.1"/>
    </source>
</evidence>
<dbReference type="EMBL" id="CP090166">
    <property type="protein sequence ID" value="UJO17099.1"/>
    <property type="molecule type" value="Genomic_DNA"/>
</dbReference>
<dbReference type="GO" id="GO:0047372">
    <property type="term" value="F:monoacylglycerol lipase activity"/>
    <property type="evidence" value="ECO:0007669"/>
    <property type="project" value="TreeGrafter"/>
</dbReference>
<dbReference type="RefSeq" id="XP_047761465.1">
    <property type="nucleotide sequence ID" value="XM_047903581.1"/>
</dbReference>
<dbReference type="Pfam" id="PF12697">
    <property type="entry name" value="Abhydrolase_6"/>
    <property type="match status" value="1"/>
</dbReference>
<organism evidence="3 4">
    <name type="scientific">Passalora fulva</name>
    <name type="common">Tomato leaf mold</name>
    <name type="synonym">Cladosporium fulvum</name>
    <dbReference type="NCBI Taxonomy" id="5499"/>
    <lineage>
        <taxon>Eukaryota</taxon>
        <taxon>Fungi</taxon>
        <taxon>Dikarya</taxon>
        <taxon>Ascomycota</taxon>
        <taxon>Pezizomycotina</taxon>
        <taxon>Dothideomycetes</taxon>
        <taxon>Dothideomycetidae</taxon>
        <taxon>Mycosphaerellales</taxon>
        <taxon>Mycosphaerellaceae</taxon>
        <taxon>Fulvia</taxon>
    </lineage>
</organism>
<dbReference type="Proteomes" id="UP000756132">
    <property type="component" value="Chromosome 4"/>
</dbReference>
<dbReference type="Gene3D" id="3.40.50.1820">
    <property type="entry name" value="alpha/beta hydrolase"/>
    <property type="match status" value="1"/>
</dbReference>
<dbReference type="InterPro" id="IPR029058">
    <property type="entry name" value="AB_hydrolase_fold"/>
</dbReference>
<keyword evidence="3" id="KW-0378">Hydrolase</keyword>
<protein>
    <submittedName>
        <fullName evidence="3">Epoxide hydrolase 3</fullName>
    </submittedName>
</protein>
<dbReference type="SUPFAM" id="SSF53474">
    <property type="entry name" value="alpha/beta-Hydrolases"/>
    <property type="match status" value="1"/>
</dbReference>